<dbReference type="Proteomes" id="UP000226525">
    <property type="component" value="Unassembled WGS sequence"/>
</dbReference>
<proteinExistence type="predicted"/>
<evidence type="ECO:0008006" key="3">
    <source>
        <dbReference type="Google" id="ProtNLM"/>
    </source>
</evidence>
<evidence type="ECO:0000313" key="1">
    <source>
        <dbReference type="EMBL" id="MAH62347.1"/>
    </source>
</evidence>
<protein>
    <recommendedName>
        <fullName evidence="3">Lipoprotein</fullName>
    </recommendedName>
</protein>
<name>A0A2D6YGP6_9DELT</name>
<accession>A0A2D6YGP6</accession>
<dbReference type="AlphaFoldDB" id="A0A2D6YGP6"/>
<reference evidence="2" key="1">
    <citation type="submission" date="2017-09" db="EMBL/GenBank/DDBJ databases">
        <title>The Reconstruction of 2,631 Draft Metagenome-Assembled Genomes from the Global Oceans.</title>
        <authorList>
            <person name="Tully B.J."/>
            <person name="Graham E.D."/>
            <person name="Heidelberg J.F."/>
        </authorList>
    </citation>
    <scope>NUCLEOTIDE SEQUENCE [LARGE SCALE GENOMIC DNA]</scope>
</reference>
<organism evidence="1 2">
    <name type="scientific">SAR324 cluster bacterium</name>
    <dbReference type="NCBI Taxonomy" id="2024889"/>
    <lineage>
        <taxon>Bacteria</taxon>
        <taxon>Deltaproteobacteria</taxon>
        <taxon>SAR324 cluster</taxon>
    </lineage>
</organism>
<gene>
    <name evidence="1" type="ORF">CMN54_02620</name>
</gene>
<dbReference type="EMBL" id="NZEX01000025">
    <property type="protein sequence ID" value="MAH62347.1"/>
    <property type="molecule type" value="Genomic_DNA"/>
</dbReference>
<dbReference type="PROSITE" id="PS51257">
    <property type="entry name" value="PROKAR_LIPOPROTEIN"/>
    <property type="match status" value="1"/>
</dbReference>
<sequence length="103" mass="11536">MKILTGLFLLALALAGCTEEARNQFFRSADNVLGKDYKVSYVDEGQVVKSWTIKDGKITSGEKEDGTPTGYYYFWSEETGYVQVPIDRTIVEELRDSKAIAAQ</sequence>
<evidence type="ECO:0000313" key="2">
    <source>
        <dbReference type="Proteomes" id="UP000226525"/>
    </source>
</evidence>
<comment type="caution">
    <text evidence="1">The sequence shown here is derived from an EMBL/GenBank/DDBJ whole genome shotgun (WGS) entry which is preliminary data.</text>
</comment>